<protein>
    <submittedName>
        <fullName evidence="1">Uncharacterized protein</fullName>
    </submittedName>
</protein>
<proteinExistence type="predicted"/>
<gene>
    <name evidence="1" type="ORF">SAMN05661109_02098</name>
</gene>
<dbReference type="Proteomes" id="UP000198929">
    <property type="component" value="Unassembled WGS sequence"/>
</dbReference>
<dbReference type="STRING" id="1121357.SAMN05661109_02098"/>
<accession>A0A1H9V6G2</accession>
<dbReference type="AlphaFoldDB" id="A0A1H9V6G2"/>
<sequence>MVESSFAQRVRDYLAQHEGAFAECRITTQYGTYVGFKPFSLYEDVPDAPFFRIRKSPQEPTMWLETLYSEDFAKWIADHLPTDGLRIVPVTRNEKFQVLE</sequence>
<dbReference type="EMBL" id="FOGQ01000010">
    <property type="protein sequence ID" value="SES17346.1"/>
    <property type="molecule type" value="Genomic_DNA"/>
</dbReference>
<evidence type="ECO:0000313" key="2">
    <source>
        <dbReference type="Proteomes" id="UP000198929"/>
    </source>
</evidence>
<evidence type="ECO:0000313" key="1">
    <source>
        <dbReference type="EMBL" id="SES17346.1"/>
    </source>
</evidence>
<dbReference type="RefSeq" id="WP_092259930.1">
    <property type="nucleotide sequence ID" value="NZ_CP047199.1"/>
</dbReference>
<name>A0A1H9V6G2_9CORY</name>
<keyword evidence="2" id="KW-1185">Reference proteome</keyword>
<organism evidence="1 2">
    <name type="scientific">Corynebacterium cystitidis DSM 20524</name>
    <dbReference type="NCBI Taxonomy" id="1121357"/>
    <lineage>
        <taxon>Bacteria</taxon>
        <taxon>Bacillati</taxon>
        <taxon>Actinomycetota</taxon>
        <taxon>Actinomycetes</taxon>
        <taxon>Mycobacteriales</taxon>
        <taxon>Corynebacteriaceae</taxon>
        <taxon>Corynebacterium</taxon>
    </lineage>
</organism>
<reference evidence="2" key="1">
    <citation type="submission" date="2016-10" db="EMBL/GenBank/DDBJ databases">
        <authorList>
            <person name="Varghese N."/>
            <person name="Submissions S."/>
        </authorList>
    </citation>
    <scope>NUCLEOTIDE SEQUENCE [LARGE SCALE GENOMIC DNA]</scope>
    <source>
        <strain evidence="2">DSM 20524</strain>
    </source>
</reference>